<name>A0AAV1UKQ4_9STRA</name>
<gene>
    <name evidence="2" type="ORF">PM001_LOCUS19827</name>
</gene>
<dbReference type="EMBL" id="CAKLBY020000217">
    <property type="protein sequence ID" value="CAK7934677.1"/>
    <property type="molecule type" value="Genomic_DNA"/>
</dbReference>
<proteinExistence type="predicted"/>
<evidence type="ECO:0000256" key="1">
    <source>
        <dbReference type="SAM" id="MobiDB-lite"/>
    </source>
</evidence>
<dbReference type="AlphaFoldDB" id="A0AAV1UKQ4"/>
<protein>
    <submittedName>
        <fullName evidence="2">Uncharacterized protein</fullName>
    </submittedName>
</protein>
<evidence type="ECO:0000313" key="2">
    <source>
        <dbReference type="EMBL" id="CAK7934677.1"/>
    </source>
</evidence>
<sequence>MDSVCDQVLFDNKLHPAHGKNAPFQSERTLFKYRSHHELDLGTTTSDSRGTVPVPATYPRQNLSPPAQSYAHAVKAPAVVVPIKIFQQTTLQRAVAEAKKREDQLRHGAKINKTLAPTQIVPNSSGNSKDLSVSTFRRSQGTITPPGIPNARKTALLLLTTTVDDGFVASTTTKRGRNAFDFSNMLAKQSKLPLDGIATAN</sequence>
<evidence type="ECO:0000313" key="3">
    <source>
        <dbReference type="Proteomes" id="UP001162060"/>
    </source>
</evidence>
<dbReference type="Proteomes" id="UP001162060">
    <property type="component" value="Unassembled WGS sequence"/>
</dbReference>
<accession>A0AAV1UKQ4</accession>
<comment type="caution">
    <text evidence="2">The sequence shown here is derived from an EMBL/GenBank/DDBJ whole genome shotgun (WGS) entry which is preliminary data.</text>
</comment>
<reference evidence="2" key="1">
    <citation type="submission" date="2024-01" db="EMBL/GenBank/DDBJ databases">
        <authorList>
            <person name="Webb A."/>
        </authorList>
    </citation>
    <scope>NUCLEOTIDE SEQUENCE</scope>
    <source>
        <strain evidence="2">Pm1</strain>
    </source>
</reference>
<organism evidence="2 3">
    <name type="scientific">Peronospora matthiolae</name>
    <dbReference type="NCBI Taxonomy" id="2874970"/>
    <lineage>
        <taxon>Eukaryota</taxon>
        <taxon>Sar</taxon>
        <taxon>Stramenopiles</taxon>
        <taxon>Oomycota</taxon>
        <taxon>Peronosporomycetes</taxon>
        <taxon>Peronosporales</taxon>
        <taxon>Peronosporaceae</taxon>
        <taxon>Peronospora</taxon>
    </lineage>
</organism>
<feature type="region of interest" description="Disordered" evidence="1">
    <location>
        <begin position="41"/>
        <end position="63"/>
    </location>
</feature>